<reference evidence="5 6" key="1">
    <citation type="submission" date="2018-09" db="EMBL/GenBank/DDBJ databases">
        <title>YIM 75507 draft genome.</title>
        <authorList>
            <person name="Tang S."/>
            <person name="Feng Y."/>
        </authorList>
    </citation>
    <scope>NUCLEOTIDE SEQUENCE [LARGE SCALE GENOMIC DNA]</scope>
    <source>
        <strain evidence="5 6">YIM 75507</strain>
    </source>
</reference>
<evidence type="ECO:0000256" key="4">
    <source>
        <dbReference type="SAM" id="Phobius"/>
    </source>
</evidence>
<evidence type="ECO:0000313" key="6">
    <source>
        <dbReference type="Proteomes" id="UP000265768"/>
    </source>
</evidence>
<keyword evidence="4" id="KW-1133">Transmembrane helix</keyword>
<dbReference type="Proteomes" id="UP000265768">
    <property type="component" value="Unassembled WGS sequence"/>
</dbReference>
<evidence type="ECO:0000313" key="5">
    <source>
        <dbReference type="EMBL" id="RJL32141.1"/>
    </source>
</evidence>
<organism evidence="5 6">
    <name type="scientific">Bailinhaonella thermotolerans</name>
    <dbReference type="NCBI Taxonomy" id="1070861"/>
    <lineage>
        <taxon>Bacteria</taxon>
        <taxon>Bacillati</taxon>
        <taxon>Actinomycetota</taxon>
        <taxon>Actinomycetes</taxon>
        <taxon>Streptosporangiales</taxon>
        <taxon>Streptosporangiaceae</taxon>
        <taxon>Bailinhaonella</taxon>
    </lineage>
</organism>
<evidence type="ECO:0000256" key="1">
    <source>
        <dbReference type="ARBA" id="ARBA00023015"/>
    </source>
</evidence>
<comment type="caution">
    <text evidence="5">The sequence shown here is derived from an EMBL/GenBank/DDBJ whole genome shotgun (WGS) entry which is preliminary data.</text>
</comment>
<evidence type="ECO:0000256" key="2">
    <source>
        <dbReference type="ARBA" id="ARBA00023163"/>
    </source>
</evidence>
<proteinExistence type="predicted"/>
<feature type="region of interest" description="Disordered" evidence="3">
    <location>
        <begin position="164"/>
        <end position="208"/>
    </location>
</feature>
<keyword evidence="4" id="KW-0812">Transmembrane</keyword>
<keyword evidence="4" id="KW-0472">Membrane</keyword>
<dbReference type="Gene3D" id="1.10.10.1320">
    <property type="entry name" value="Anti-sigma factor, zinc-finger domain"/>
    <property type="match status" value="1"/>
</dbReference>
<dbReference type="EMBL" id="QZEY01000005">
    <property type="protein sequence ID" value="RJL32141.1"/>
    <property type="molecule type" value="Genomic_DNA"/>
</dbReference>
<name>A0A3A4ASE4_9ACTN</name>
<feature type="compositionally biased region" description="Basic and acidic residues" evidence="3">
    <location>
        <begin position="183"/>
        <end position="193"/>
    </location>
</feature>
<accession>A0A3A4ASE4</accession>
<protein>
    <submittedName>
        <fullName evidence="5">Zf-HC2 domain-containing protein</fullName>
    </submittedName>
</protein>
<dbReference type="OrthoDB" id="3517256at2"/>
<dbReference type="InterPro" id="IPR041916">
    <property type="entry name" value="Anti_sigma_zinc_sf"/>
</dbReference>
<keyword evidence="6" id="KW-1185">Reference proteome</keyword>
<keyword evidence="1" id="KW-0805">Transcription regulation</keyword>
<feature type="region of interest" description="Disordered" evidence="3">
    <location>
        <begin position="104"/>
        <end position="123"/>
    </location>
</feature>
<gene>
    <name evidence="5" type="ORF">D5H75_17170</name>
</gene>
<keyword evidence="2" id="KW-0804">Transcription</keyword>
<evidence type="ECO:0000256" key="3">
    <source>
        <dbReference type="SAM" id="MobiDB-lite"/>
    </source>
</evidence>
<feature type="transmembrane region" description="Helical" evidence="4">
    <location>
        <begin position="143"/>
        <end position="166"/>
    </location>
</feature>
<sequence>MPLFSRIYGTALTSRASHPRREPNFVTGETHYDVETLALLAEGLLDDATADRIREHLVSCEDCGGRLADLTSVRAVLAAVPTPPMPADVIARLDHALEAEAERLREPQRATGTDGPSRTAAAGPLGVVRADGTIAVSRRRRSLLGLAAAAAAVVAVGTGIVSSGLLTDGSSKQPPVAGGSVRPSDESTGRSGDKLFGTNEGQENPYLVTDSDENFTSAMLSNKVGGYLAPQSATVEAISSGPDARLLSCIQRVRETTQSRPTRIVRARFEGEPATIMTFSTRDSKIDLWVVGERCSAEETHLLKRASVTW</sequence>
<dbReference type="AlphaFoldDB" id="A0A3A4ASE4"/>